<dbReference type="GO" id="GO:0005741">
    <property type="term" value="C:mitochondrial outer membrane"/>
    <property type="evidence" value="ECO:0007669"/>
    <property type="project" value="UniProtKB-SubCell"/>
</dbReference>
<dbReference type="PANTHER" id="PTHR12497:SF0">
    <property type="entry name" value="TAFAZZIN"/>
    <property type="match status" value="1"/>
</dbReference>
<organism evidence="14 15">
    <name type="scientific">Tieghemostelium lacteum</name>
    <name type="common">Slime mold</name>
    <name type="synonym">Dictyostelium lacteum</name>
    <dbReference type="NCBI Taxonomy" id="361077"/>
    <lineage>
        <taxon>Eukaryota</taxon>
        <taxon>Amoebozoa</taxon>
        <taxon>Evosea</taxon>
        <taxon>Eumycetozoa</taxon>
        <taxon>Dictyostelia</taxon>
        <taxon>Dictyosteliales</taxon>
        <taxon>Raperosteliaceae</taxon>
        <taxon>Tieghemostelium</taxon>
    </lineage>
</organism>
<evidence type="ECO:0000256" key="11">
    <source>
        <dbReference type="ARBA" id="ARBA00047906"/>
    </source>
</evidence>
<evidence type="ECO:0000256" key="1">
    <source>
        <dbReference type="ARBA" id="ARBA00004137"/>
    </source>
</evidence>
<comment type="caution">
    <text evidence="14">The sequence shown here is derived from an EMBL/GenBank/DDBJ whole genome shotgun (WGS) entry which is preliminary data.</text>
</comment>
<dbReference type="AlphaFoldDB" id="A0A152A2H3"/>
<comment type="catalytic activity">
    <reaction evidence="11">
        <text>1'-[1,2-diacyl-sn-glycero-3-phospho],3'-[1-acyl-sn-glycero-3-phospho]-glycerol + a 1,2-diacyl-sn-glycero-3-phosphocholine = a cardiolipin + a 1-acyl-sn-glycero-3-phosphocholine</text>
        <dbReference type="Rhea" id="RHEA:33731"/>
        <dbReference type="ChEBI" id="CHEBI:57643"/>
        <dbReference type="ChEBI" id="CHEBI:58168"/>
        <dbReference type="ChEBI" id="CHEBI:62237"/>
        <dbReference type="ChEBI" id="CHEBI:64743"/>
    </reaction>
    <physiologicalReaction direction="left-to-right" evidence="11">
        <dbReference type="Rhea" id="RHEA:33732"/>
    </physiologicalReaction>
    <physiologicalReaction direction="right-to-left" evidence="11">
        <dbReference type="Rhea" id="RHEA:33733"/>
    </physiologicalReaction>
</comment>
<evidence type="ECO:0000313" key="15">
    <source>
        <dbReference type="Proteomes" id="UP000076078"/>
    </source>
</evidence>
<evidence type="ECO:0000256" key="7">
    <source>
        <dbReference type="ARBA" id="ARBA00023128"/>
    </source>
</evidence>
<keyword evidence="15" id="KW-1185">Reference proteome</keyword>
<evidence type="ECO:0000256" key="2">
    <source>
        <dbReference type="ARBA" id="ARBA00010524"/>
    </source>
</evidence>
<dbReference type="SUPFAM" id="SSF69593">
    <property type="entry name" value="Glycerol-3-phosphate (1)-acyltransferase"/>
    <property type="match status" value="1"/>
</dbReference>
<dbReference type="GO" id="GO:0005743">
    <property type="term" value="C:mitochondrial inner membrane"/>
    <property type="evidence" value="ECO:0007669"/>
    <property type="project" value="UniProtKB-SubCell"/>
</dbReference>
<dbReference type="GO" id="GO:0047184">
    <property type="term" value="F:1-acylglycerophosphocholine O-acyltransferase activity"/>
    <property type="evidence" value="ECO:0007669"/>
    <property type="project" value="TreeGrafter"/>
</dbReference>
<evidence type="ECO:0000259" key="13">
    <source>
        <dbReference type="SMART" id="SM00563"/>
    </source>
</evidence>
<evidence type="ECO:0000256" key="3">
    <source>
        <dbReference type="ARBA" id="ARBA00022679"/>
    </source>
</evidence>
<dbReference type="InParanoid" id="A0A152A2H3"/>
<keyword evidence="8" id="KW-0472">Membrane</keyword>
<comment type="similarity">
    <text evidence="2 12">Belongs to the taffazin family.</text>
</comment>
<sequence length="217" mass="25192">MGLNRTKLHNFETLVDVLKDHHKRPIVTICNHISNLDDPIIWGALPSSILFQPSHMRWTLGASNILFTNPVYSKFFSLGKCIKIVRGDGIYQPGMDETLDKMLNNQWIHIFPEGKVNQSDKLLYFKWGVGRLVGEYYLKTGKYPILLPVHIKGLEKSMPLHKIPFPRFNKDIEITIGEKMDCDDIIRDNCTEKDPKNYFKAITDSIQIQYKKQFKLN</sequence>
<protein>
    <recommendedName>
        <fullName evidence="12">Tafazzin family protein</fullName>
    </recommendedName>
</protein>
<dbReference type="PANTHER" id="PTHR12497">
    <property type="entry name" value="TAZ PROTEIN TAFAZZIN"/>
    <property type="match status" value="1"/>
</dbReference>
<evidence type="ECO:0000256" key="6">
    <source>
        <dbReference type="ARBA" id="ARBA00023098"/>
    </source>
</evidence>
<reference evidence="14 15" key="1">
    <citation type="submission" date="2015-12" db="EMBL/GenBank/DDBJ databases">
        <title>Dictyostelia acquired genes for synthesis and detection of signals that induce cell-type specialization by lateral gene transfer from prokaryotes.</title>
        <authorList>
            <person name="Gloeckner G."/>
            <person name="Schaap P."/>
        </authorList>
    </citation>
    <scope>NUCLEOTIDE SEQUENCE [LARGE SCALE GENOMIC DNA]</scope>
    <source>
        <strain evidence="14 15">TK</strain>
    </source>
</reference>
<evidence type="ECO:0000256" key="10">
    <source>
        <dbReference type="ARBA" id="ARBA00024323"/>
    </source>
</evidence>
<evidence type="ECO:0000256" key="4">
    <source>
        <dbReference type="ARBA" id="ARBA00022787"/>
    </source>
</evidence>
<dbReference type="GO" id="GO:0007007">
    <property type="term" value="P:inner mitochondrial membrane organization"/>
    <property type="evidence" value="ECO:0007669"/>
    <property type="project" value="TreeGrafter"/>
</dbReference>
<dbReference type="Pfam" id="PF01553">
    <property type="entry name" value="Acyltransferase"/>
    <property type="match status" value="1"/>
</dbReference>
<feature type="domain" description="Phospholipid/glycerol acyltransferase" evidence="13">
    <location>
        <begin position="26"/>
        <end position="154"/>
    </location>
</feature>
<evidence type="ECO:0000256" key="9">
    <source>
        <dbReference type="ARBA" id="ARBA00023315"/>
    </source>
</evidence>
<dbReference type="FunCoup" id="A0A152A2H3">
    <property type="interactions" value="231"/>
</dbReference>
<dbReference type="InterPro" id="IPR002123">
    <property type="entry name" value="Plipid/glycerol_acylTrfase"/>
</dbReference>
<proteinExistence type="inferred from homology"/>
<keyword evidence="5" id="KW-0999">Mitochondrion inner membrane</keyword>
<dbReference type="STRING" id="361077.A0A152A2H3"/>
<keyword evidence="7" id="KW-0496">Mitochondrion</keyword>
<dbReference type="EMBL" id="LODT01000013">
    <property type="protein sequence ID" value="KYR00452.1"/>
    <property type="molecule type" value="Genomic_DNA"/>
</dbReference>
<keyword evidence="9" id="KW-0012">Acyltransferase</keyword>
<keyword evidence="6" id="KW-0443">Lipid metabolism</keyword>
<dbReference type="GO" id="GO:0035965">
    <property type="term" value="P:cardiolipin acyl-chain remodeling"/>
    <property type="evidence" value="ECO:0007669"/>
    <property type="project" value="TreeGrafter"/>
</dbReference>
<keyword evidence="3" id="KW-0808">Transferase</keyword>
<dbReference type="OrthoDB" id="193467at2759"/>
<evidence type="ECO:0000313" key="14">
    <source>
        <dbReference type="EMBL" id="KYR00452.1"/>
    </source>
</evidence>
<dbReference type="Proteomes" id="UP000076078">
    <property type="component" value="Unassembled WGS sequence"/>
</dbReference>
<evidence type="ECO:0000256" key="5">
    <source>
        <dbReference type="ARBA" id="ARBA00022792"/>
    </source>
</evidence>
<dbReference type="InterPro" id="IPR000872">
    <property type="entry name" value="Tafazzin"/>
</dbReference>
<evidence type="ECO:0000256" key="8">
    <source>
        <dbReference type="ARBA" id="ARBA00023136"/>
    </source>
</evidence>
<evidence type="ECO:0000256" key="12">
    <source>
        <dbReference type="RuleBase" id="RU365062"/>
    </source>
</evidence>
<name>A0A152A2H3_TIELA</name>
<accession>A0A152A2H3</accession>
<dbReference type="PRINTS" id="PR00979">
    <property type="entry name" value="TAFAZZIN"/>
</dbReference>
<dbReference type="SMART" id="SM00563">
    <property type="entry name" value="PlsC"/>
    <property type="match status" value="1"/>
</dbReference>
<keyword evidence="4" id="KW-1000">Mitochondrion outer membrane</keyword>
<dbReference type="CDD" id="cd07989">
    <property type="entry name" value="LPLAT_AGPAT-like"/>
    <property type="match status" value="1"/>
</dbReference>
<comment type="subcellular location">
    <subcellularLocation>
        <location evidence="1">Mitochondrion inner membrane</location>
        <topology evidence="1">Peripheral membrane protein</topology>
        <orientation evidence="1">Intermembrane side</orientation>
    </subcellularLocation>
    <subcellularLocation>
        <location evidence="10">Mitochondrion outer membrane</location>
        <topology evidence="10">Peripheral membrane protein</topology>
        <orientation evidence="10">Intermembrane side</orientation>
    </subcellularLocation>
</comment>
<gene>
    <name evidence="14" type="ORF">DLAC_02448</name>
</gene>